<evidence type="ECO:0000313" key="3">
    <source>
        <dbReference type="Proteomes" id="UP000025241"/>
    </source>
</evidence>
<dbReference type="InterPro" id="IPR016181">
    <property type="entry name" value="Acyl_CoA_acyltransferase"/>
</dbReference>
<dbReference type="OrthoDB" id="5295305at2"/>
<dbReference type="RefSeq" id="WP_043256559.1">
    <property type="nucleotide sequence ID" value="NZ_HG322950.1"/>
</dbReference>
<dbReference type="Pfam" id="PF13302">
    <property type="entry name" value="Acetyltransf_3"/>
    <property type="match status" value="1"/>
</dbReference>
<evidence type="ECO:0000259" key="1">
    <source>
        <dbReference type="PROSITE" id="PS51186"/>
    </source>
</evidence>
<proteinExistence type="predicted"/>
<dbReference type="PATRIC" id="fig|1301098.3.peg.5694"/>
<dbReference type="InterPro" id="IPR000182">
    <property type="entry name" value="GNAT_dom"/>
</dbReference>
<protein>
    <recommendedName>
        <fullName evidence="1">N-acetyltransferase domain-containing protein</fullName>
    </recommendedName>
</protein>
<dbReference type="eggNOG" id="COG1670">
    <property type="taxonomic scope" value="Bacteria"/>
</dbReference>
<dbReference type="EMBL" id="HG322950">
    <property type="protein sequence ID" value="CDF87020.1"/>
    <property type="molecule type" value="Genomic_DNA"/>
</dbReference>
<dbReference type="SUPFAM" id="SSF55729">
    <property type="entry name" value="Acyl-CoA N-acyltransferases (Nat)"/>
    <property type="match status" value="1"/>
</dbReference>
<dbReference type="PROSITE" id="PS51186">
    <property type="entry name" value="GNAT"/>
    <property type="match status" value="1"/>
</dbReference>
<accession>A0A024HPP3</accession>
<feature type="domain" description="N-acetyltransferase" evidence="1">
    <location>
        <begin position="26"/>
        <end position="184"/>
    </location>
</feature>
<dbReference type="GO" id="GO:0008999">
    <property type="term" value="F:protein-N-terminal-alanine acetyltransferase activity"/>
    <property type="evidence" value="ECO:0007669"/>
    <property type="project" value="TreeGrafter"/>
</dbReference>
<gene>
    <name evidence="2" type="ORF">PKB_5715</name>
</gene>
<keyword evidence="3" id="KW-1185">Reference proteome</keyword>
<dbReference type="PANTHER" id="PTHR43441">
    <property type="entry name" value="RIBOSOMAL-PROTEIN-SERINE ACETYLTRANSFERASE"/>
    <property type="match status" value="1"/>
</dbReference>
<sequence>MTDSHPLLHWQPVSAPAHEPIKGRYLDLEPLDLARHGNDLWDALQGPESDALLWDYLPYGPFPGRAAFDAWIAGNAASADPQFYAVRERRSGRVTGLLSFLRITPKDGVIEIGHIAFGRVMQRSPASTEAVYLLAKRAFDLGYRRLEWKCNSRNARSMRAAERLGFVYEGTFRQHMVVKDQNRDSAWFSILDSEWPVRQAAFEQWLAPENFDAEGRQKRGLETLRGA</sequence>
<dbReference type="InterPro" id="IPR051908">
    <property type="entry name" value="Ribosomal_N-acetyltransferase"/>
</dbReference>
<organism evidence="2 3">
    <name type="scientific">Pseudomonas knackmussii (strain DSM 6978 / CCUG 54928 / LMG 23759 / B13)</name>
    <dbReference type="NCBI Taxonomy" id="1301098"/>
    <lineage>
        <taxon>Bacteria</taxon>
        <taxon>Pseudomonadati</taxon>
        <taxon>Pseudomonadota</taxon>
        <taxon>Gammaproteobacteria</taxon>
        <taxon>Pseudomonadales</taxon>
        <taxon>Pseudomonadaceae</taxon>
        <taxon>Pseudomonas</taxon>
    </lineage>
</organism>
<dbReference type="GO" id="GO:0005737">
    <property type="term" value="C:cytoplasm"/>
    <property type="evidence" value="ECO:0007669"/>
    <property type="project" value="TreeGrafter"/>
</dbReference>
<dbReference type="KEGG" id="pkc:PKB_5715"/>
<reference evidence="2 3" key="2">
    <citation type="submission" date="2014-05" db="EMBL/GenBank/DDBJ databases">
        <title>Genome sequence of the 3-chlorobenzoate degrading bacterium Pseudomonas knackmussii B13 shows multiple evidence for horizontal gene transfer.</title>
        <authorList>
            <person name="Miyazaki R."/>
            <person name="Bertelli C."/>
            <person name="Falquet L."/>
            <person name="Robinson-Rechavi M."/>
            <person name="Gharib W."/>
            <person name="Roy S."/>
            <person name="Van der Meer J.R."/>
        </authorList>
    </citation>
    <scope>NUCLEOTIDE SEQUENCE [LARGE SCALE GENOMIC DNA]</scope>
    <source>
        <strain evidence="2 3">B13</strain>
    </source>
</reference>
<dbReference type="FunFam" id="3.40.630.30:FF:000047">
    <property type="entry name" value="Acetyltransferase, GNAT family"/>
    <property type="match status" value="1"/>
</dbReference>
<dbReference type="GO" id="GO:1990189">
    <property type="term" value="F:protein N-terminal-serine acetyltransferase activity"/>
    <property type="evidence" value="ECO:0007669"/>
    <property type="project" value="TreeGrafter"/>
</dbReference>
<name>A0A024HPP3_PSEKB</name>
<dbReference type="STRING" id="1301098.PKB_5715"/>
<dbReference type="PANTHER" id="PTHR43441:SF2">
    <property type="entry name" value="FAMILY ACETYLTRANSFERASE, PUTATIVE (AFU_ORTHOLOGUE AFUA_7G00850)-RELATED"/>
    <property type="match status" value="1"/>
</dbReference>
<dbReference type="Proteomes" id="UP000025241">
    <property type="component" value="Chromosome I"/>
</dbReference>
<dbReference type="Gene3D" id="3.40.630.30">
    <property type="match status" value="1"/>
</dbReference>
<reference evidence="2 3" key="1">
    <citation type="submission" date="2013-03" db="EMBL/GenBank/DDBJ databases">
        <authorList>
            <person name="Linke B."/>
        </authorList>
    </citation>
    <scope>NUCLEOTIDE SEQUENCE [LARGE SCALE GENOMIC DNA]</scope>
    <source>
        <strain evidence="2 3">B13</strain>
    </source>
</reference>
<dbReference type="AlphaFoldDB" id="A0A024HPP3"/>
<evidence type="ECO:0000313" key="2">
    <source>
        <dbReference type="EMBL" id="CDF87020.1"/>
    </source>
</evidence>
<dbReference type="HOGENOM" id="CLU_013985_1_2_6"/>